<feature type="signal peptide" evidence="6">
    <location>
        <begin position="1"/>
        <end position="21"/>
    </location>
</feature>
<feature type="domain" description="Glycosyl-hydrolase 97 C-terminal oligomerisation" evidence="9">
    <location>
        <begin position="551"/>
        <end position="647"/>
    </location>
</feature>
<dbReference type="InterPro" id="IPR014718">
    <property type="entry name" value="GH-type_carb-bd"/>
</dbReference>
<feature type="domain" description="Glycosyl-hydrolase 97 catalytic" evidence="7">
    <location>
        <begin position="299"/>
        <end position="451"/>
    </location>
</feature>
<organism evidence="10 11">
    <name type="scientific">Chitinophaga defluvii</name>
    <dbReference type="NCBI Taxonomy" id="3163343"/>
    <lineage>
        <taxon>Bacteria</taxon>
        <taxon>Pseudomonadati</taxon>
        <taxon>Bacteroidota</taxon>
        <taxon>Chitinophagia</taxon>
        <taxon>Chitinophagales</taxon>
        <taxon>Chitinophagaceae</taxon>
        <taxon>Chitinophaga</taxon>
    </lineage>
</organism>
<sequence>MNLKKWTLGIVATAVSMMATAQEYMLQSPDGKTTVRILVKDSIQYSVLRDGKVLLQPATISLSTSFFKSGVWKPSGSKKTAVQQVLQPVVPQKSSHIVDHYAQLQIGFKNQVDLQWRAYNNGVAWRWVIRHKGEYEVISEKAGFALQPKDTAWYPVEDGFYSHNERLYRRLTVDELRDKNKLGSLPALFSAGDKKLLITESGLLNYAGMWLEGTGTGNVAAVFPHYPSKLEITSDRDEVVRSREPYIARENGAAQLPWRIVMIAAEDKELLTNQLAYQLAVPSTGDYSWVKPGKASWDWWNANNVYGVDFRAGINTATYKYYVDFAAKYGLEYIILDEGWSDTRNLLKTIPDIDMEALSAYAASKNVGIILWTSWVVLDQQLDAALDLFAKWGIKGIKVDFMQRDDQVMVNYYERVAKAAAARKILVDFHGAYKPAGLQRTYPNVLSFEGVYGMEQNKVDQTKSIAPPHNVTFPFIRMAAGPVDFTPGAMLNAQPGDWAPHWSSPMSIGTRCHQLAMFVIYESPLQMLADNPVHYYKEPECMEFLQHVPAVWDTTIALQAQLGEYILTARKALNGDWYVGGMTGTAARTLTLDCSFLGEGAYELHIWKDGINADRNAQDFKVEQLTINKNSKIPVAMTTGGGWAARIIKR</sequence>
<gene>
    <name evidence="10" type="ORF">ABR189_23815</name>
</gene>
<dbReference type="InterPro" id="IPR029483">
    <property type="entry name" value="GH97_C"/>
</dbReference>
<keyword evidence="4" id="KW-0106">Calcium</keyword>
<protein>
    <submittedName>
        <fullName evidence="10">Glycoside hydrolase family 97 protein</fullName>
    </submittedName>
</protein>
<dbReference type="InterPro" id="IPR013785">
    <property type="entry name" value="Aldolase_TIM"/>
</dbReference>
<reference evidence="10 11" key="1">
    <citation type="submission" date="2024-06" db="EMBL/GenBank/DDBJ databases">
        <title>Chitinophaga defluvii sp. nov., isolated from municipal sewage.</title>
        <authorList>
            <person name="Zhang L."/>
        </authorList>
    </citation>
    <scope>NUCLEOTIDE SEQUENCE [LARGE SCALE GENOMIC DNA]</scope>
    <source>
        <strain evidence="10 11">H8</strain>
    </source>
</reference>
<keyword evidence="5" id="KW-0326">Glycosidase</keyword>
<keyword evidence="6" id="KW-0732">Signal</keyword>
<evidence type="ECO:0000256" key="2">
    <source>
        <dbReference type="ARBA" id="ARBA00011245"/>
    </source>
</evidence>
<dbReference type="InterPro" id="IPR029486">
    <property type="entry name" value="GH97_N"/>
</dbReference>
<evidence type="ECO:0000256" key="5">
    <source>
        <dbReference type="ARBA" id="ARBA00023295"/>
    </source>
</evidence>
<accession>A0ABV2TBN3</accession>
<name>A0ABV2TBN3_9BACT</name>
<comment type="caution">
    <text evidence="10">The sequence shown here is derived from an EMBL/GenBank/DDBJ whole genome shotgun (WGS) entry which is preliminary data.</text>
</comment>
<dbReference type="PANTHER" id="PTHR35803">
    <property type="entry name" value="GLUCAN 1,4-ALPHA-GLUCOSIDASE SUSB-RELATED"/>
    <property type="match status" value="1"/>
</dbReference>
<dbReference type="InterPro" id="IPR019563">
    <property type="entry name" value="GH97_catalytic"/>
</dbReference>
<dbReference type="RefSeq" id="WP_354662999.1">
    <property type="nucleotide sequence ID" value="NZ_JBEXAC010000002.1"/>
</dbReference>
<dbReference type="InterPro" id="IPR052720">
    <property type="entry name" value="Glycosyl_hydrolase_97"/>
</dbReference>
<dbReference type="Proteomes" id="UP001549749">
    <property type="component" value="Unassembled WGS sequence"/>
</dbReference>
<dbReference type="PANTHER" id="PTHR35803:SF2">
    <property type="entry name" value="RETAINING ALPHA-GALACTOSIDASE"/>
    <property type="match status" value="1"/>
</dbReference>
<feature type="chain" id="PRO_5046043233" evidence="6">
    <location>
        <begin position="22"/>
        <end position="650"/>
    </location>
</feature>
<dbReference type="Gene3D" id="2.70.98.10">
    <property type="match status" value="1"/>
</dbReference>
<dbReference type="EMBL" id="JBEXAC010000002">
    <property type="protein sequence ID" value="MET7000440.1"/>
    <property type="molecule type" value="Genomic_DNA"/>
</dbReference>
<evidence type="ECO:0000259" key="9">
    <source>
        <dbReference type="Pfam" id="PF14509"/>
    </source>
</evidence>
<feature type="domain" description="Glycosyl-hydrolase 97 N-terminal" evidence="8">
    <location>
        <begin position="26"/>
        <end position="282"/>
    </location>
</feature>
<dbReference type="InterPro" id="IPR017853">
    <property type="entry name" value="GH"/>
</dbReference>
<dbReference type="Gene3D" id="3.20.20.70">
    <property type="entry name" value="Aldolase class I"/>
    <property type="match status" value="1"/>
</dbReference>
<evidence type="ECO:0000313" key="11">
    <source>
        <dbReference type="Proteomes" id="UP001549749"/>
    </source>
</evidence>
<dbReference type="InterPro" id="IPR013780">
    <property type="entry name" value="Glyco_hydro_b"/>
</dbReference>
<dbReference type="Pfam" id="PF14508">
    <property type="entry name" value="GH97_N"/>
    <property type="match status" value="1"/>
</dbReference>
<evidence type="ECO:0000256" key="4">
    <source>
        <dbReference type="ARBA" id="ARBA00022837"/>
    </source>
</evidence>
<comment type="subunit">
    <text evidence="2">Monomer.</text>
</comment>
<keyword evidence="11" id="KW-1185">Reference proteome</keyword>
<dbReference type="Gene3D" id="2.60.40.1180">
    <property type="entry name" value="Golgi alpha-mannosidase II"/>
    <property type="match status" value="1"/>
</dbReference>
<evidence type="ECO:0000259" key="8">
    <source>
        <dbReference type="Pfam" id="PF14508"/>
    </source>
</evidence>
<evidence type="ECO:0000259" key="7">
    <source>
        <dbReference type="Pfam" id="PF10566"/>
    </source>
</evidence>
<evidence type="ECO:0000313" key="10">
    <source>
        <dbReference type="EMBL" id="MET7000440.1"/>
    </source>
</evidence>
<dbReference type="Pfam" id="PF10566">
    <property type="entry name" value="Glyco_hydro_97"/>
    <property type="match status" value="1"/>
</dbReference>
<evidence type="ECO:0000256" key="3">
    <source>
        <dbReference type="ARBA" id="ARBA00022801"/>
    </source>
</evidence>
<dbReference type="SUPFAM" id="SSF51445">
    <property type="entry name" value="(Trans)glycosidases"/>
    <property type="match status" value="1"/>
</dbReference>
<dbReference type="GO" id="GO:0016787">
    <property type="term" value="F:hydrolase activity"/>
    <property type="evidence" value="ECO:0007669"/>
    <property type="project" value="UniProtKB-KW"/>
</dbReference>
<proteinExistence type="predicted"/>
<dbReference type="Pfam" id="PF14509">
    <property type="entry name" value="GH97_C"/>
    <property type="match status" value="1"/>
</dbReference>
<evidence type="ECO:0000256" key="1">
    <source>
        <dbReference type="ARBA" id="ARBA00001913"/>
    </source>
</evidence>
<comment type="cofactor">
    <cofactor evidence="1">
        <name>Ca(2+)</name>
        <dbReference type="ChEBI" id="CHEBI:29108"/>
    </cofactor>
</comment>
<keyword evidence="3 10" id="KW-0378">Hydrolase</keyword>
<evidence type="ECO:0000256" key="6">
    <source>
        <dbReference type="SAM" id="SignalP"/>
    </source>
</evidence>